<dbReference type="NCBIfam" id="TIGR03180">
    <property type="entry name" value="UraD_2"/>
    <property type="match status" value="1"/>
</dbReference>
<keyword evidence="5" id="KW-0210">Decarboxylase</keyword>
<dbReference type="PANTHER" id="PTHR43466">
    <property type="entry name" value="2-OXO-4-HYDROXY-4-CARBOXY-5-UREIDOIMIDAZOLINE DECARBOXYLASE-RELATED"/>
    <property type="match status" value="1"/>
</dbReference>
<keyword evidence="6" id="KW-0456">Lyase</keyword>
<dbReference type="SUPFAM" id="SSF158694">
    <property type="entry name" value="UraD-Like"/>
    <property type="match status" value="1"/>
</dbReference>
<sequence>MPLALAEFNSAEAADVRPVLAACLAAPRWVETVLSGRPYADLAALHAAADLPLRRDEVRAAIATHPRIGEPPGGHRAEDGWSRADQSEVDNADEFVAANVEYEARFGHVFLVRAQGRSGAELLANLRKRLGNDPESELDVAGAELTEIAHLRLAKAVTA</sequence>
<dbReference type="PANTHER" id="PTHR43466:SF1">
    <property type="entry name" value="2-OXO-4-HYDROXY-4-CARBOXY-5-UREIDOIMIDAZOLINE DECARBOXYLASE-RELATED"/>
    <property type="match status" value="1"/>
</dbReference>
<proteinExistence type="predicted"/>
<evidence type="ECO:0000256" key="1">
    <source>
        <dbReference type="ARBA" id="ARBA00001163"/>
    </source>
</evidence>
<accession>A0A2A9F829</accession>
<dbReference type="NCBIfam" id="NF010372">
    <property type="entry name" value="PRK13798.1"/>
    <property type="match status" value="1"/>
</dbReference>
<dbReference type="GO" id="GO:0051997">
    <property type="term" value="F:2-oxo-4-hydroxy-4-carboxy-5-ureidoimidazoline decarboxylase activity"/>
    <property type="evidence" value="ECO:0007669"/>
    <property type="project" value="UniProtKB-EC"/>
</dbReference>
<evidence type="ECO:0000313" key="8">
    <source>
        <dbReference type="EMBL" id="PFG46702.1"/>
    </source>
</evidence>
<dbReference type="Pfam" id="PF09349">
    <property type="entry name" value="OHCU_decarbox"/>
    <property type="match status" value="1"/>
</dbReference>
<evidence type="ECO:0000256" key="3">
    <source>
        <dbReference type="ARBA" id="ARBA00012257"/>
    </source>
</evidence>
<dbReference type="GO" id="GO:0019628">
    <property type="term" value="P:urate catabolic process"/>
    <property type="evidence" value="ECO:0007669"/>
    <property type="project" value="TreeGrafter"/>
</dbReference>
<evidence type="ECO:0000256" key="4">
    <source>
        <dbReference type="ARBA" id="ARBA00022631"/>
    </source>
</evidence>
<evidence type="ECO:0000259" key="7">
    <source>
        <dbReference type="Pfam" id="PF09349"/>
    </source>
</evidence>
<dbReference type="InterPro" id="IPR017595">
    <property type="entry name" value="OHCU_decarboxylase-2"/>
</dbReference>
<dbReference type="GO" id="GO:0006144">
    <property type="term" value="P:purine nucleobase metabolic process"/>
    <property type="evidence" value="ECO:0007669"/>
    <property type="project" value="UniProtKB-KW"/>
</dbReference>
<dbReference type="Proteomes" id="UP000243542">
    <property type="component" value="Unassembled WGS sequence"/>
</dbReference>
<keyword evidence="4" id="KW-0659">Purine metabolism</keyword>
<reference evidence="8 9" key="1">
    <citation type="submission" date="2017-10" db="EMBL/GenBank/DDBJ databases">
        <title>Sequencing the genomes of 1000 actinobacteria strains.</title>
        <authorList>
            <person name="Klenk H.-P."/>
        </authorList>
    </citation>
    <scope>NUCLEOTIDE SEQUENCE [LARGE SCALE GENOMIC DNA]</scope>
    <source>
        <strain evidence="8 9">DSM 46092</strain>
    </source>
</reference>
<evidence type="ECO:0000256" key="6">
    <source>
        <dbReference type="ARBA" id="ARBA00023239"/>
    </source>
</evidence>
<comment type="pathway">
    <text evidence="2">Purine metabolism; urate degradation; (S)-allantoin from urate: step 3/3.</text>
</comment>
<dbReference type="AlphaFoldDB" id="A0A2A9F829"/>
<dbReference type="InterPro" id="IPR036778">
    <property type="entry name" value="OHCU_decarboxylase_sf"/>
</dbReference>
<protein>
    <recommendedName>
        <fullName evidence="3">2-oxo-4-hydroxy-4-carboxy-5-ureidoimidazoline decarboxylase</fullName>
        <ecNumber evidence="3">4.1.1.97</ecNumber>
    </recommendedName>
</protein>
<keyword evidence="9" id="KW-1185">Reference proteome</keyword>
<feature type="domain" description="Oxo-4-hydroxy-4-carboxy-5-ureidoimidazoline decarboxylase" evidence="7">
    <location>
        <begin position="9"/>
        <end position="154"/>
    </location>
</feature>
<dbReference type="Gene3D" id="1.10.3330.10">
    <property type="entry name" value="Oxo-4-hydroxy-4-carboxy-5-ureidoimidazoline decarboxylase"/>
    <property type="match status" value="1"/>
</dbReference>
<dbReference type="EC" id="4.1.1.97" evidence="3"/>
<comment type="caution">
    <text evidence="8">The sequence shown here is derived from an EMBL/GenBank/DDBJ whole genome shotgun (WGS) entry which is preliminary data.</text>
</comment>
<name>A0A2A9F829_9PSEU</name>
<evidence type="ECO:0000313" key="9">
    <source>
        <dbReference type="Proteomes" id="UP000243542"/>
    </source>
</evidence>
<dbReference type="EMBL" id="PDJK01000002">
    <property type="protein sequence ID" value="PFG46702.1"/>
    <property type="molecule type" value="Genomic_DNA"/>
</dbReference>
<gene>
    <name evidence="8" type="ORF">ATK36_1694</name>
</gene>
<dbReference type="InterPro" id="IPR018020">
    <property type="entry name" value="OHCU_decarboxylase"/>
</dbReference>
<dbReference type="RefSeq" id="WP_098510736.1">
    <property type="nucleotide sequence ID" value="NZ_JBIAKZ010000005.1"/>
</dbReference>
<comment type="catalytic activity">
    <reaction evidence="1">
        <text>5-hydroxy-2-oxo-4-ureido-2,5-dihydro-1H-imidazole-5-carboxylate + H(+) = (S)-allantoin + CO2</text>
        <dbReference type="Rhea" id="RHEA:26301"/>
        <dbReference type="ChEBI" id="CHEBI:15378"/>
        <dbReference type="ChEBI" id="CHEBI:15678"/>
        <dbReference type="ChEBI" id="CHEBI:16526"/>
        <dbReference type="ChEBI" id="CHEBI:58639"/>
        <dbReference type="EC" id="4.1.1.97"/>
    </reaction>
</comment>
<evidence type="ECO:0000256" key="2">
    <source>
        <dbReference type="ARBA" id="ARBA00004754"/>
    </source>
</evidence>
<evidence type="ECO:0000256" key="5">
    <source>
        <dbReference type="ARBA" id="ARBA00022793"/>
    </source>
</evidence>
<organism evidence="8 9">
    <name type="scientific">Amycolatopsis sulphurea</name>
    <dbReference type="NCBI Taxonomy" id="76022"/>
    <lineage>
        <taxon>Bacteria</taxon>
        <taxon>Bacillati</taxon>
        <taxon>Actinomycetota</taxon>
        <taxon>Actinomycetes</taxon>
        <taxon>Pseudonocardiales</taxon>
        <taxon>Pseudonocardiaceae</taxon>
        <taxon>Amycolatopsis</taxon>
    </lineage>
</organism>